<accession>A0A5A7MYZ0</accession>
<dbReference type="Gene3D" id="1.20.120.160">
    <property type="entry name" value="HPT domain"/>
    <property type="match status" value="1"/>
</dbReference>
<evidence type="ECO:0000313" key="3">
    <source>
        <dbReference type="EMBL" id="GEQ96806.1"/>
    </source>
</evidence>
<dbReference type="EMBL" id="BKCL01000001">
    <property type="protein sequence ID" value="GEQ96806.1"/>
    <property type="molecule type" value="Genomic_DNA"/>
</dbReference>
<keyword evidence="1" id="KW-0902">Two-component regulatory system</keyword>
<dbReference type="RefSeq" id="WP_149999401.1">
    <property type="nucleotide sequence ID" value="NZ_BKCL01000001.1"/>
</dbReference>
<accession>A0A5A7MLV8</accession>
<comment type="caution">
    <text evidence="3">The sequence shown here is derived from an EMBL/GenBank/DDBJ whole genome shotgun (WGS) entry which is preliminary data.</text>
</comment>
<dbReference type="Pfam" id="PF01627">
    <property type="entry name" value="Hpt"/>
    <property type="match status" value="1"/>
</dbReference>
<evidence type="ECO:0000259" key="2">
    <source>
        <dbReference type="Pfam" id="PF01627"/>
    </source>
</evidence>
<dbReference type="GO" id="GO:0000160">
    <property type="term" value="P:phosphorelay signal transduction system"/>
    <property type="evidence" value="ECO:0007669"/>
    <property type="project" value="UniProtKB-KW"/>
</dbReference>
<dbReference type="GO" id="GO:0004672">
    <property type="term" value="F:protein kinase activity"/>
    <property type="evidence" value="ECO:0007669"/>
    <property type="project" value="UniProtKB-ARBA"/>
</dbReference>
<evidence type="ECO:0000313" key="6">
    <source>
        <dbReference type="Proteomes" id="UP000325187"/>
    </source>
</evidence>
<evidence type="ECO:0000313" key="5">
    <source>
        <dbReference type="Proteomes" id="UP000322084"/>
    </source>
</evidence>
<dbReference type="Proteomes" id="UP000325187">
    <property type="component" value="Unassembled WGS sequence"/>
</dbReference>
<dbReference type="EMBL" id="BKCM01000008">
    <property type="protein sequence ID" value="GER01203.1"/>
    <property type="molecule type" value="Genomic_DNA"/>
</dbReference>
<dbReference type="Proteomes" id="UP000322084">
    <property type="component" value="Unassembled WGS sequence"/>
</dbReference>
<dbReference type="InterPro" id="IPR036641">
    <property type="entry name" value="HPT_dom_sf"/>
</dbReference>
<dbReference type="SUPFAM" id="SSF47226">
    <property type="entry name" value="Histidine-containing phosphotransfer domain, HPT domain"/>
    <property type="match status" value="1"/>
</dbReference>
<reference evidence="5 6" key="1">
    <citation type="submission" date="2019-09" db="EMBL/GenBank/DDBJ databases">
        <title>NBRP : Genome information of microbial organism related human and environment.</title>
        <authorList>
            <person name="Hattori M."/>
            <person name="Oshima K."/>
            <person name="Inaba H."/>
            <person name="Suda W."/>
            <person name="Sakamoto M."/>
            <person name="Iino T."/>
            <person name="Kitahara M."/>
            <person name="Oshida Y."/>
            <person name="Iida T."/>
            <person name="Kudo T."/>
            <person name="Itoh T."/>
            <person name="Ohkuma M."/>
        </authorList>
    </citation>
    <scope>NUCLEOTIDE SEQUENCE [LARGE SCALE GENOMIC DNA]</scope>
    <source>
        <strain evidence="3 5">Hi-2</strain>
        <strain evidence="4 6">Mie-1</strain>
    </source>
</reference>
<organism evidence="3 5">
    <name type="scientific">Iodidimonas gelatinilytica</name>
    <dbReference type="NCBI Taxonomy" id="1236966"/>
    <lineage>
        <taxon>Bacteria</taxon>
        <taxon>Pseudomonadati</taxon>
        <taxon>Pseudomonadota</taxon>
        <taxon>Alphaproteobacteria</taxon>
        <taxon>Iodidimonadales</taxon>
        <taxon>Iodidimonadaceae</taxon>
        <taxon>Iodidimonas</taxon>
    </lineage>
</organism>
<protein>
    <recommendedName>
        <fullName evidence="2">HPt domain-containing protein</fullName>
    </recommendedName>
</protein>
<proteinExistence type="predicted"/>
<evidence type="ECO:0000313" key="4">
    <source>
        <dbReference type="EMBL" id="GER01203.1"/>
    </source>
</evidence>
<gene>
    <name evidence="3" type="ORF">JCM17844_04430</name>
    <name evidence="4" type="ORF">JCM17845_18260</name>
</gene>
<feature type="domain" description="HPt" evidence="2">
    <location>
        <begin position="45"/>
        <end position="119"/>
    </location>
</feature>
<name>A0A5A7MLV8_9PROT</name>
<dbReference type="CDD" id="cd00088">
    <property type="entry name" value="HPT"/>
    <property type="match status" value="1"/>
</dbReference>
<keyword evidence="6" id="KW-1185">Reference proteome</keyword>
<dbReference type="AlphaFoldDB" id="A0A5A7MLV8"/>
<evidence type="ECO:0000256" key="1">
    <source>
        <dbReference type="ARBA" id="ARBA00023012"/>
    </source>
</evidence>
<sequence length="123" mass="13843">MKVRLSLNQRYGVYLENDPMPHHPSPIDHTHLDNFTGGDKALQDEVIDIFIKNAPNYFAALETSSPQDWRTALHRLKGAARSIGAKPLALLAQTAEKAEPKDYEAHRCALRQEIARLKSTIAR</sequence>
<dbReference type="InterPro" id="IPR008207">
    <property type="entry name" value="Sig_transdc_His_kin_Hpt_dom"/>
</dbReference>